<evidence type="ECO:0000313" key="2">
    <source>
        <dbReference type="EMBL" id="MBJ6598672.1"/>
    </source>
</evidence>
<evidence type="ECO:0000313" key="3">
    <source>
        <dbReference type="Proteomes" id="UP000641429"/>
    </source>
</evidence>
<dbReference type="Pfam" id="PF01526">
    <property type="entry name" value="DDE_Tnp_Tn3"/>
    <property type="match status" value="1"/>
</dbReference>
<feature type="domain" description="Tn3 transposase DDE" evidence="1">
    <location>
        <begin position="19"/>
        <end position="111"/>
    </location>
</feature>
<dbReference type="GO" id="GO:0004803">
    <property type="term" value="F:transposase activity"/>
    <property type="evidence" value="ECO:0007669"/>
    <property type="project" value="InterPro"/>
</dbReference>
<evidence type="ECO:0000259" key="1">
    <source>
        <dbReference type="Pfam" id="PF01526"/>
    </source>
</evidence>
<dbReference type="GO" id="GO:0006313">
    <property type="term" value="P:DNA transposition"/>
    <property type="evidence" value="ECO:0007669"/>
    <property type="project" value="InterPro"/>
</dbReference>
<name>A0A8I1G870_ENTAS</name>
<dbReference type="AlphaFoldDB" id="A0A8I1G870"/>
<sequence length="139" mass="15692">KLAASPIFVHYVACIFLVKIQAGLNKGEARNALARAIFMHRLGEIRDRGLENQSYRASGLTLLTAAISLWNTVYIERAIDSLRRKGIPLNEQLIAHLSPLGWEHINLSGDYVWRTNLKLGQGKYRSLRSVDSSLYKKQS</sequence>
<feature type="non-terminal residue" evidence="2">
    <location>
        <position position="1"/>
    </location>
</feature>
<dbReference type="RefSeq" id="WP_199029725.1">
    <property type="nucleotide sequence ID" value="NZ_JAELXN010000117.1"/>
</dbReference>
<accession>A0A8I1G870</accession>
<comment type="caution">
    <text evidence="2">The sequence shown here is derived from an EMBL/GenBank/DDBJ whole genome shotgun (WGS) entry which is preliminary data.</text>
</comment>
<proteinExistence type="predicted"/>
<reference evidence="2" key="1">
    <citation type="submission" date="2020-12" db="EMBL/GenBank/DDBJ databases">
        <title>Molecular epidemiology of VIM- metallo-b-lactamase-producing Enterobacter cloacae complex isolated in France between 2015 and 2018.</title>
        <authorList>
            <person name="Emeraud C."/>
            <person name="Petit C."/>
            <person name="Bonnin R."/>
            <person name="Naas T."/>
            <person name="Dortet L."/>
        </authorList>
    </citation>
    <scope>NUCLEOTIDE SEQUENCE</scope>
    <source>
        <strain evidence="2">170C2</strain>
    </source>
</reference>
<gene>
    <name evidence="2" type="ORF">JGT27_23615</name>
</gene>
<dbReference type="EMBL" id="JAELXN010000117">
    <property type="protein sequence ID" value="MBJ6598672.1"/>
    <property type="molecule type" value="Genomic_DNA"/>
</dbReference>
<dbReference type="InterPro" id="IPR002513">
    <property type="entry name" value="Tn3_Tnp_DDE_dom"/>
</dbReference>
<protein>
    <submittedName>
        <fullName evidence="2">Tn3 family transposase</fullName>
    </submittedName>
</protein>
<dbReference type="Proteomes" id="UP000641429">
    <property type="component" value="Unassembled WGS sequence"/>
</dbReference>
<organism evidence="2 3">
    <name type="scientific">Enterobacter asburiae</name>
    <dbReference type="NCBI Taxonomy" id="61645"/>
    <lineage>
        <taxon>Bacteria</taxon>
        <taxon>Pseudomonadati</taxon>
        <taxon>Pseudomonadota</taxon>
        <taxon>Gammaproteobacteria</taxon>
        <taxon>Enterobacterales</taxon>
        <taxon>Enterobacteriaceae</taxon>
        <taxon>Enterobacter</taxon>
        <taxon>Enterobacter cloacae complex</taxon>
    </lineage>
</organism>